<dbReference type="RefSeq" id="WP_123366423.1">
    <property type="nucleotide sequence ID" value="NZ_MOBO01000012.1"/>
</dbReference>
<evidence type="ECO:0000256" key="1">
    <source>
        <dbReference type="ARBA" id="ARBA00022857"/>
    </source>
</evidence>
<evidence type="ECO:0000313" key="4">
    <source>
        <dbReference type="Proteomes" id="UP000286351"/>
    </source>
</evidence>
<dbReference type="InterPro" id="IPR051164">
    <property type="entry name" value="NmrA-like_oxidored"/>
</dbReference>
<dbReference type="InterPro" id="IPR036291">
    <property type="entry name" value="NAD(P)-bd_dom_sf"/>
</dbReference>
<dbReference type="Pfam" id="PF13460">
    <property type="entry name" value="NAD_binding_10"/>
    <property type="match status" value="1"/>
</dbReference>
<feature type="domain" description="NAD(P)-binding" evidence="2">
    <location>
        <begin position="7"/>
        <end position="168"/>
    </location>
</feature>
<dbReference type="Gene3D" id="3.40.50.720">
    <property type="entry name" value="NAD(P)-binding Rossmann-like Domain"/>
    <property type="match status" value="1"/>
</dbReference>
<evidence type="ECO:0000259" key="2">
    <source>
        <dbReference type="Pfam" id="PF13460"/>
    </source>
</evidence>
<gene>
    <name evidence="3" type="ORF">BK664_15060</name>
</gene>
<dbReference type="SUPFAM" id="SSF51735">
    <property type="entry name" value="NAD(P)-binding Rossmann-fold domains"/>
    <property type="match status" value="1"/>
</dbReference>
<keyword evidence="1" id="KW-0521">NADP</keyword>
<organism evidence="3 4">
    <name type="scientific">Pseudomonas brassicacearum</name>
    <dbReference type="NCBI Taxonomy" id="930166"/>
    <lineage>
        <taxon>Bacteria</taxon>
        <taxon>Pseudomonadati</taxon>
        <taxon>Pseudomonadota</taxon>
        <taxon>Gammaproteobacteria</taxon>
        <taxon>Pseudomonadales</taxon>
        <taxon>Pseudomonadaceae</taxon>
        <taxon>Pseudomonas</taxon>
    </lineage>
</organism>
<evidence type="ECO:0000313" key="3">
    <source>
        <dbReference type="EMBL" id="RON38646.1"/>
    </source>
</evidence>
<dbReference type="AlphaFoldDB" id="A0A423JLR2"/>
<protein>
    <submittedName>
        <fullName evidence="3">NmrA family transcriptional regulator</fullName>
    </submittedName>
</protein>
<reference evidence="3 4" key="1">
    <citation type="submission" date="2016-10" db="EMBL/GenBank/DDBJ databases">
        <title>Comparative genome analysis of multiple Pseudomonas spp. focuses on biocontrol and plant growth promoting traits.</title>
        <authorList>
            <person name="Tao X.-Y."/>
            <person name="Taylor C.G."/>
        </authorList>
    </citation>
    <scope>NUCLEOTIDE SEQUENCE [LARGE SCALE GENOMIC DNA]</scope>
    <source>
        <strain evidence="3 4">38D4</strain>
    </source>
</reference>
<dbReference type="EMBL" id="MOBO01000012">
    <property type="protein sequence ID" value="RON38646.1"/>
    <property type="molecule type" value="Genomic_DNA"/>
</dbReference>
<dbReference type="PANTHER" id="PTHR42748">
    <property type="entry name" value="NITROGEN METABOLITE REPRESSION PROTEIN NMRA FAMILY MEMBER"/>
    <property type="match status" value="1"/>
</dbReference>
<comment type="caution">
    <text evidence="3">The sequence shown here is derived from an EMBL/GenBank/DDBJ whole genome shotgun (WGS) entry which is preliminary data.</text>
</comment>
<dbReference type="Proteomes" id="UP000286351">
    <property type="component" value="Unassembled WGS sequence"/>
</dbReference>
<proteinExistence type="predicted"/>
<dbReference type="PANTHER" id="PTHR42748:SF3">
    <property type="entry name" value="BLL4366 PROTEIN"/>
    <property type="match status" value="1"/>
</dbReference>
<name>A0A423JLR2_9PSED</name>
<accession>A0A423JLR2</accession>
<dbReference type="InterPro" id="IPR016040">
    <property type="entry name" value="NAD(P)-bd_dom"/>
</dbReference>
<sequence length="251" mass="26587">MKFVIIGGSGLIGSKVCKNLQDLGHEVISASPSSGINVITGEGLADALKGADVVVDVANSPSFEDHAALHFFETAGHNLFAAEKVAGTQHHVALSVVGTERMLDSGYFRAKMAQEKLIKASGVPYTILRATQFFEFVGAIAYSGREDGNTIHLTSAALQPVASVDVAAALTAIAQQAPINQTVEVAGPDRRPIVEFVSEYLKHTKDPREAVSDDTVPYFGASINDKSLTPGDNPIVGATRFEDWLETAHPS</sequence>